<feature type="domain" description="SH3b" evidence="2">
    <location>
        <begin position="112"/>
        <end position="164"/>
    </location>
</feature>
<evidence type="ECO:0000259" key="2">
    <source>
        <dbReference type="Pfam" id="PF08239"/>
    </source>
</evidence>
<dbReference type="Proteomes" id="UP000255024">
    <property type="component" value="Unassembled WGS sequence"/>
</dbReference>
<protein>
    <submittedName>
        <fullName evidence="3">Bacterial SH3 domain</fullName>
    </submittedName>
</protein>
<evidence type="ECO:0000313" key="3">
    <source>
        <dbReference type="EMBL" id="STZ26572.1"/>
    </source>
</evidence>
<accession>A0A378RHU2</accession>
<keyword evidence="4" id="KW-1185">Reference proteome</keyword>
<keyword evidence="1" id="KW-0732">Signal</keyword>
<reference evidence="3 4" key="1">
    <citation type="submission" date="2018-06" db="EMBL/GenBank/DDBJ databases">
        <authorList>
            <consortium name="Pathogen Informatics"/>
            <person name="Doyle S."/>
        </authorList>
    </citation>
    <scope>NUCLEOTIDE SEQUENCE [LARGE SCALE GENOMIC DNA]</scope>
    <source>
        <strain evidence="3 4">NCTC11179</strain>
    </source>
</reference>
<sequence length="391" mass="44862">MKTLVQALLLCCSLQAAAQSTTLYTTKPTEAYKDKAATQKAGIFISNAHLSYYEKINKRLVQIDRDYENPIYIVDTQNLKEYYTEDSPAAPAPIIEMDEYYGSPHLFTTVAGLKVREYPSSTASVLGTVLIGTAVPIEFYPYDKNAWVPISYKDGYGYVAVQYLGERPVMSELIQAYKGATEVNEQRKYAERILELGWNSEDKETQKAIQLYIDFATKQDETEKVELLKMQLEVFKSMPKVGDSSKVNKMVKKKQFGFALNGKVEPIDGFDIDWIHNYLGYPIDESSNLEDCALGDYESNSYFNSAEFITHDLDHTYKVRKMDMLNKNGFILDNHLLEQYTTETLFLKLAKGLITTIDPIEHTYYIAVEDVLYSFEFRNNELLRVELIYFC</sequence>
<feature type="chain" id="PRO_5016581835" evidence="1">
    <location>
        <begin position="19"/>
        <end position="391"/>
    </location>
</feature>
<dbReference type="RefSeq" id="WP_115089696.1">
    <property type="nucleotide sequence ID" value="NZ_CP068107.1"/>
</dbReference>
<dbReference type="Gene3D" id="2.30.30.40">
    <property type="entry name" value="SH3 Domains"/>
    <property type="match status" value="1"/>
</dbReference>
<organism evidence="3 4">
    <name type="scientific">Myroides odoratus</name>
    <name type="common">Flavobacterium odoratum</name>
    <dbReference type="NCBI Taxonomy" id="256"/>
    <lineage>
        <taxon>Bacteria</taxon>
        <taxon>Pseudomonadati</taxon>
        <taxon>Bacteroidota</taxon>
        <taxon>Flavobacteriia</taxon>
        <taxon>Flavobacteriales</taxon>
        <taxon>Flavobacteriaceae</taxon>
        <taxon>Myroides</taxon>
    </lineage>
</organism>
<dbReference type="AlphaFoldDB" id="A0A378RHU2"/>
<proteinExistence type="predicted"/>
<evidence type="ECO:0000313" key="4">
    <source>
        <dbReference type="Proteomes" id="UP000255024"/>
    </source>
</evidence>
<dbReference type="InterPro" id="IPR003646">
    <property type="entry name" value="SH3-like_bac-type"/>
</dbReference>
<dbReference type="Pfam" id="PF08239">
    <property type="entry name" value="SH3_3"/>
    <property type="match status" value="1"/>
</dbReference>
<feature type="signal peptide" evidence="1">
    <location>
        <begin position="1"/>
        <end position="18"/>
    </location>
</feature>
<name>A0A378RHU2_MYROD</name>
<evidence type="ECO:0000256" key="1">
    <source>
        <dbReference type="SAM" id="SignalP"/>
    </source>
</evidence>
<gene>
    <name evidence="3" type="ORF">NCTC11179_00093</name>
</gene>
<dbReference type="EMBL" id="UGQL01000001">
    <property type="protein sequence ID" value="STZ26572.1"/>
    <property type="molecule type" value="Genomic_DNA"/>
</dbReference>